<dbReference type="EMBL" id="ML178857">
    <property type="protein sequence ID" value="TFK96638.1"/>
    <property type="molecule type" value="Genomic_DNA"/>
</dbReference>
<gene>
    <name evidence="2" type="ORF">BDV98DRAFT_608141</name>
</gene>
<dbReference type="Proteomes" id="UP000305067">
    <property type="component" value="Unassembled WGS sequence"/>
</dbReference>
<evidence type="ECO:0000313" key="3">
    <source>
        <dbReference type="Proteomes" id="UP000305067"/>
    </source>
</evidence>
<keyword evidence="3" id="KW-1185">Reference proteome</keyword>
<dbReference type="OrthoDB" id="428577at2759"/>
<organism evidence="2 3">
    <name type="scientific">Pterulicium gracile</name>
    <dbReference type="NCBI Taxonomy" id="1884261"/>
    <lineage>
        <taxon>Eukaryota</taxon>
        <taxon>Fungi</taxon>
        <taxon>Dikarya</taxon>
        <taxon>Basidiomycota</taxon>
        <taxon>Agaricomycotina</taxon>
        <taxon>Agaricomycetes</taxon>
        <taxon>Agaricomycetidae</taxon>
        <taxon>Agaricales</taxon>
        <taxon>Pleurotineae</taxon>
        <taxon>Pterulaceae</taxon>
        <taxon>Pterulicium</taxon>
    </lineage>
</organism>
<sequence>MSNTTPKAVETAVASSLIIVKHVDGLAPTRTTTVDSPRPVHSEASQSSALADPDIRVEPFHHTYPRITPQNPVLISVENIALYLDKALKTLTFHVEARTSFITFLLATIASQARTHCPAILATSRGSRKRMRVSYCGTTEKRGEKKLMVWLGGGNIVGVDAEKAMDRKLFRVLEWGGMEVK</sequence>
<proteinExistence type="predicted"/>
<dbReference type="AlphaFoldDB" id="A0A5C3Q8Z1"/>
<accession>A0A5C3Q8Z1</accession>
<evidence type="ECO:0000256" key="1">
    <source>
        <dbReference type="SAM" id="MobiDB-lite"/>
    </source>
</evidence>
<evidence type="ECO:0000313" key="2">
    <source>
        <dbReference type="EMBL" id="TFK96638.1"/>
    </source>
</evidence>
<name>A0A5C3Q8Z1_9AGAR</name>
<feature type="region of interest" description="Disordered" evidence="1">
    <location>
        <begin position="29"/>
        <end position="52"/>
    </location>
</feature>
<protein>
    <submittedName>
        <fullName evidence="2">Uncharacterized protein</fullName>
    </submittedName>
</protein>
<reference evidence="2 3" key="1">
    <citation type="journal article" date="2019" name="Nat. Ecol. Evol.">
        <title>Megaphylogeny resolves global patterns of mushroom evolution.</title>
        <authorList>
            <person name="Varga T."/>
            <person name="Krizsan K."/>
            <person name="Foldi C."/>
            <person name="Dima B."/>
            <person name="Sanchez-Garcia M."/>
            <person name="Sanchez-Ramirez S."/>
            <person name="Szollosi G.J."/>
            <person name="Szarkandi J.G."/>
            <person name="Papp V."/>
            <person name="Albert L."/>
            <person name="Andreopoulos W."/>
            <person name="Angelini C."/>
            <person name="Antonin V."/>
            <person name="Barry K.W."/>
            <person name="Bougher N.L."/>
            <person name="Buchanan P."/>
            <person name="Buyck B."/>
            <person name="Bense V."/>
            <person name="Catcheside P."/>
            <person name="Chovatia M."/>
            <person name="Cooper J."/>
            <person name="Damon W."/>
            <person name="Desjardin D."/>
            <person name="Finy P."/>
            <person name="Geml J."/>
            <person name="Haridas S."/>
            <person name="Hughes K."/>
            <person name="Justo A."/>
            <person name="Karasinski D."/>
            <person name="Kautmanova I."/>
            <person name="Kiss B."/>
            <person name="Kocsube S."/>
            <person name="Kotiranta H."/>
            <person name="LaButti K.M."/>
            <person name="Lechner B.E."/>
            <person name="Liimatainen K."/>
            <person name="Lipzen A."/>
            <person name="Lukacs Z."/>
            <person name="Mihaltcheva S."/>
            <person name="Morgado L.N."/>
            <person name="Niskanen T."/>
            <person name="Noordeloos M.E."/>
            <person name="Ohm R.A."/>
            <person name="Ortiz-Santana B."/>
            <person name="Ovrebo C."/>
            <person name="Racz N."/>
            <person name="Riley R."/>
            <person name="Savchenko A."/>
            <person name="Shiryaev A."/>
            <person name="Soop K."/>
            <person name="Spirin V."/>
            <person name="Szebenyi C."/>
            <person name="Tomsovsky M."/>
            <person name="Tulloss R.E."/>
            <person name="Uehling J."/>
            <person name="Grigoriev I.V."/>
            <person name="Vagvolgyi C."/>
            <person name="Papp T."/>
            <person name="Martin F.M."/>
            <person name="Miettinen O."/>
            <person name="Hibbett D.S."/>
            <person name="Nagy L.G."/>
        </authorList>
    </citation>
    <scope>NUCLEOTIDE SEQUENCE [LARGE SCALE GENOMIC DNA]</scope>
    <source>
        <strain evidence="2 3">CBS 309.79</strain>
    </source>
</reference>